<reference evidence="1 2" key="1">
    <citation type="submission" date="2019-06" db="EMBL/GenBank/DDBJ databases">
        <title>A distant relative of Phikzvirus genus phages from a therapeutic phage collection.</title>
        <authorList>
            <person name="Hejnowicz M.S."/>
            <person name="Dabrowski K."/>
            <person name="Gawor J."/>
            <person name="Weber-Dabrowska B."/>
            <person name="Gromadka R."/>
            <person name="Lobocka M.B."/>
        </authorList>
    </citation>
    <scope>NUCLEOTIDE SEQUENCE [LARGE SCALE GENOMIC DNA]</scope>
</reference>
<accession>A0A5C1K795</accession>
<dbReference type="RefSeq" id="YP_010660761.1">
    <property type="nucleotide sequence ID" value="NC_070882.1"/>
</dbReference>
<dbReference type="EMBL" id="MN103543">
    <property type="protein sequence ID" value="QEM41750.1"/>
    <property type="molecule type" value="Genomic_DNA"/>
</dbReference>
<evidence type="ECO:0000313" key="2">
    <source>
        <dbReference type="Proteomes" id="UP000322144"/>
    </source>
</evidence>
<dbReference type="KEGG" id="vg:77936771"/>
<evidence type="ECO:0000313" key="1">
    <source>
        <dbReference type="EMBL" id="QEM41750.1"/>
    </source>
</evidence>
<dbReference type="GeneID" id="77936771"/>
<dbReference type="Proteomes" id="UP000322144">
    <property type="component" value="Segment"/>
</dbReference>
<keyword evidence="2" id="KW-1185">Reference proteome</keyword>
<protein>
    <submittedName>
        <fullName evidence="1">Uncharacterized protein</fullName>
    </submittedName>
</protein>
<proteinExistence type="predicted"/>
<name>A0A5C1K795_9CAUD</name>
<organism evidence="1 2">
    <name type="scientific">Pseudomonas phage vB_PaeM_PS119XW</name>
    <dbReference type="NCBI Taxonomy" id="2601632"/>
    <lineage>
        <taxon>Viruses</taxon>
        <taxon>Duplodnaviria</taxon>
        <taxon>Heunggongvirae</taxon>
        <taxon>Uroviricota</taxon>
        <taxon>Caudoviricetes</taxon>
        <taxon>Chimalliviridae</taxon>
        <taxon>Pawinskivirus</taxon>
        <taxon>Pawinskivirus PS119XW</taxon>
    </lineage>
</organism>
<sequence length="115" mass="13138">MYFGIFENEQDVISEFGLTNGELDNATILFAWYEYEDYSGSAFVLFERDGKYYEVHGSHCSCYGLSPGSGGDNQWDPEECTVESLKKTTQNSYYLHGVRPAWEKFLASLDEQVKS</sequence>